<evidence type="ECO:0000313" key="1">
    <source>
        <dbReference type="EMBL" id="MDA4845256.1"/>
    </source>
</evidence>
<keyword evidence="2" id="KW-1185">Reference proteome</keyword>
<dbReference type="EMBL" id="JAPJZH010000004">
    <property type="protein sequence ID" value="MDA4845256.1"/>
    <property type="molecule type" value="Genomic_DNA"/>
</dbReference>
<proteinExistence type="predicted"/>
<protein>
    <submittedName>
        <fullName evidence="1">Uncharacterized protein</fullName>
    </submittedName>
</protein>
<name>A0ABT4VKM3_9HYPH</name>
<dbReference type="RefSeq" id="WP_271088862.1">
    <property type="nucleotide sequence ID" value="NZ_JAPJZH010000004.1"/>
</dbReference>
<organism evidence="1 2">
    <name type="scientific">Hoeflea poritis</name>
    <dbReference type="NCBI Taxonomy" id="2993659"/>
    <lineage>
        <taxon>Bacteria</taxon>
        <taxon>Pseudomonadati</taxon>
        <taxon>Pseudomonadota</taxon>
        <taxon>Alphaproteobacteria</taxon>
        <taxon>Hyphomicrobiales</taxon>
        <taxon>Rhizobiaceae</taxon>
        <taxon>Hoeflea</taxon>
    </lineage>
</organism>
<accession>A0ABT4VKM3</accession>
<dbReference type="Proteomes" id="UP001148313">
    <property type="component" value="Unassembled WGS sequence"/>
</dbReference>
<comment type="caution">
    <text evidence="1">The sequence shown here is derived from an EMBL/GenBank/DDBJ whole genome shotgun (WGS) entry which is preliminary data.</text>
</comment>
<reference evidence="1" key="1">
    <citation type="submission" date="2022-11" db="EMBL/GenBank/DDBJ databases">
        <title>Hoeflea poritis sp. nov., isolated from scleractinian coral Porites lutea.</title>
        <authorList>
            <person name="Zhang G."/>
            <person name="Wei Q."/>
            <person name="Cai L."/>
        </authorList>
    </citation>
    <scope>NUCLEOTIDE SEQUENCE</scope>
    <source>
        <strain evidence="1">E7-10</strain>
    </source>
</reference>
<gene>
    <name evidence="1" type="ORF">OOZ53_07840</name>
</gene>
<sequence>MTGQTETSSKWKKAAVVESLRKQARPNRPPTAQIFLEENIDLGSSSLEGFIRHFVEHASIKSKGTSVGPEIGKLHHMARSFSVTADPEFFAEIAKSPLVKSILPTKVDDIFPKPRNPIDS</sequence>
<evidence type="ECO:0000313" key="2">
    <source>
        <dbReference type="Proteomes" id="UP001148313"/>
    </source>
</evidence>